<organism evidence="8">
    <name type="scientific">Hymenolepis diminuta</name>
    <name type="common">Rat tapeworm</name>
    <dbReference type="NCBI Taxonomy" id="6216"/>
    <lineage>
        <taxon>Eukaryota</taxon>
        <taxon>Metazoa</taxon>
        <taxon>Spiralia</taxon>
        <taxon>Lophotrochozoa</taxon>
        <taxon>Platyhelminthes</taxon>
        <taxon>Cestoda</taxon>
        <taxon>Eucestoda</taxon>
        <taxon>Cyclophyllidea</taxon>
        <taxon>Hymenolepididae</taxon>
        <taxon>Hymenolepis</taxon>
    </lineage>
</organism>
<feature type="transmembrane region" description="Helical" evidence="5">
    <location>
        <begin position="444"/>
        <end position="465"/>
    </location>
</feature>
<proteinExistence type="predicted"/>
<feature type="transmembrane region" description="Helical" evidence="5">
    <location>
        <begin position="97"/>
        <end position="116"/>
    </location>
</feature>
<dbReference type="Pfam" id="PF13000">
    <property type="entry name" value="Acatn"/>
    <property type="match status" value="2"/>
</dbReference>
<evidence type="ECO:0000313" key="8">
    <source>
        <dbReference type="WBParaSite" id="HDID_0000009901-mRNA-1"/>
    </source>
</evidence>
<comment type="subcellular location">
    <subcellularLocation>
        <location evidence="1">Membrane</location>
        <topology evidence="1">Multi-pass membrane protein</topology>
    </subcellularLocation>
</comment>
<gene>
    <name evidence="6" type="ORF">HDID_LOCUS100</name>
</gene>
<feature type="transmembrane region" description="Helical" evidence="5">
    <location>
        <begin position="390"/>
        <end position="412"/>
    </location>
</feature>
<keyword evidence="2 5" id="KW-0812">Transmembrane</keyword>
<feature type="transmembrane region" description="Helical" evidence="5">
    <location>
        <begin position="707"/>
        <end position="727"/>
    </location>
</feature>
<evidence type="ECO:0000313" key="7">
    <source>
        <dbReference type="Proteomes" id="UP000274504"/>
    </source>
</evidence>
<reference evidence="8" key="1">
    <citation type="submission" date="2016-04" db="UniProtKB">
        <authorList>
            <consortium name="WormBaseParasite"/>
        </authorList>
    </citation>
    <scope>IDENTIFICATION</scope>
</reference>
<dbReference type="SUPFAM" id="SSF103473">
    <property type="entry name" value="MFS general substrate transporter"/>
    <property type="match status" value="1"/>
</dbReference>
<accession>A0A158QBK0</accession>
<dbReference type="InterPro" id="IPR024371">
    <property type="entry name" value="AcetylCoA_trans_1-like"/>
</dbReference>
<feature type="transmembrane region" description="Helical" evidence="5">
    <location>
        <begin position="793"/>
        <end position="812"/>
    </location>
</feature>
<name>A0A158QBK0_HYMDI</name>
<dbReference type="PANTHER" id="PTHR12778:SF9">
    <property type="entry name" value="ACETYL-COENZYME A TRANSPORTER 1"/>
    <property type="match status" value="1"/>
</dbReference>
<dbReference type="STRING" id="6216.A0A158QBK0"/>
<feature type="transmembrane region" description="Helical" evidence="5">
    <location>
        <begin position="218"/>
        <end position="242"/>
    </location>
</feature>
<dbReference type="GO" id="GO:0008521">
    <property type="term" value="F:acetyl-CoA transmembrane transporter activity"/>
    <property type="evidence" value="ECO:0007669"/>
    <property type="project" value="InterPro"/>
</dbReference>
<dbReference type="InterPro" id="IPR036259">
    <property type="entry name" value="MFS_trans_sf"/>
</dbReference>
<feature type="transmembrane region" description="Helical" evidence="5">
    <location>
        <begin position="360"/>
        <end position="378"/>
    </location>
</feature>
<reference evidence="6 7" key="2">
    <citation type="submission" date="2018-11" db="EMBL/GenBank/DDBJ databases">
        <authorList>
            <consortium name="Pathogen Informatics"/>
        </authorList>
    </citation>
    <scope>NUCLEOTIDE SEQUENCE [LARGE SCALE GENOMIC DNA]</scope>
</reference>
<evidence type="ECO:0000256" key="4">
    <source>
        <dbReference type="ARBA" id="ARBA00023136"/>
    </source>
</evidence>
<dbReference type="PANTHER" id="PTHR12778">
    <property type="entry name" value="SOLUTE CARRIER FAMILY 33 ACETYL-COA TRANSPORTER -RELATED"/>
    <property type="match status" value="1"/>
</dbReference>
<feature type="transmembrane region" description="Helical" evidence="5">
    <location>
        <begin position="547"/>
        <end position="565"/>
    </location>
</feature>
<sequence length="849" mass="93162">MPKAEQNGSLSRPHIKQPNKYKDVCGILLLTALYILQGIPLGLAAAVPYLLQSSQQTASYRHQAIFSWVYWPFSLKLCWAPVVDAIYFKRIGRRKSWLLPIQYALGIDFFILGGRVDRWLGRPEGDPWGPLGANGDVQIWPLTIAFFGLTLLAATQDIVVDGWALTMLSPGNVGWASTCNTVGQTIGYIVGFMLFLAIESPDVCNNYLRSVPVPGKGFISFSGFLHVCGVLFIVSTTLVAIFKREKDNSIPEPKATTLHPTNCGEDEALNNSHSPLLLTENGEMEILPHGTVATLAQMEADATPKNLSLLQTYCVMLGILRLRPVLRYIAFIFIVKFVFSAADSVFGLKILEHGVSKERMALIGSAVLPLQAILPVLVTHWSNGPRPLGVYLNAAIPRAIVAITSVLVVYYADFFKVETPVAPDLWNSSTGIPADVTISFSATFYILLITQLVAYTIFSSVMFVCQMAFHAKISDPSIGGTYMTLLNTMANMVEKAITALNTTVTDPSKLIQLADKFLAKNATCINLEGINACKLAGGSCRTIMDGFYIEICVCLLVGLVSYFTILRGMARSLDALPLKAYRFRKRTSERRCCQVICSMLVPITADHSVPFFFLIGFFLSFTSIPLVYYIDFFKTETPIAVSNITTLVGNSSSLSIDTKVSMSPYIYVILVARSIISSVFGSIMSLSQGTFHARIVDPSLGGTYMTLLNTLTNLSFALPSTVLLFFIDPLTWRACENASLERAISVLNSTSTNRTELIQLAEDFLTNNVTCMSFDGKEACRLSGGSCRTIVDGYYLLSGVGFVSGIVSYVFLRRMAKYLDSNPVEAYRVKAKSEASETAEEPRVALTQM</sequence>
<dbReference type="AlphaFoldDB" id="A0A158QBK0"/>
<dbReference type="EMBL" id="UYSG01000010">
    <property type="protein sequence ID" value="VDL11718.1"/>
    <property type="molecule type" value="Genomic_DNA"/>
</dbReference>
<evidence type="ECO:0000256" key="3">
    <source>
        <dbReference type="ARBA" id="ARBA00022989"/>
    </source>
</evidence>
<dbReference type="GO" id="GO:0035348">
    <property type="term" value="P:acetyl-CoA transmembrane transport"/>
    <property type="evidence" value="ECO:0007669"/>
    <property type="project" value="InterPro"/>
</dbReference>
<feature type="transmembrane region" description="Helical" evidence="5">
    <location>
        <begin position="662"/>
        <end position="686"/>
    </location>
</feature>
<evidence type="ECO:0000256" key="5">
    <source>
        <dbReference type="SAM" id="Phobius"/>
    </source>
</evidence>
<dbReference type="Proteomes" id="UP000274504">
    <property type="component" value="Unassembled WGS sequence"/>
</dbReference>
<feature type="transmembrane region" description="Helical" evidence="5">
    <location>
        <begin position="325"/>
        <end position="348"/>
    </location>
</feature>
<feature type="transmembrane region" description="Helical" evidence="5">
    <location>
        <begin position="68"/>
        <end position="88"/>
    </location>
</feature>
<feature type="transmembrane region" description="Helical" evidence="5">
    <location>
        <begin position="139"/>
        <end position="160"/>
    </location>
</feature>
<keyword evidence="4 5" id="KW-0472">Membrane</keyword>
<keyword evidence="3 5" id="KW-1133">Transmembrane helix</keyword>
<feature type="transmembrane region" description="Helical" evidence="5">
    <location>
        <begin position="172"/>
        <end position="198"/>
    </location>
</feature>
<evidence type="ECO:0000313" key="6">
    <source>
        <dbReference type="EMBL" id="VDL11718.1"/>
    </source>
</evidence>
<protein>
    <submittedName>
        <fullName evidence="8">EOG090X04K8</fullName>
    </submittedName>
</protein>
<dbReference type="GO" id="GO:0016020">
    <property type="term" value="C:membrane"/>
    <property type="evidence" value="ECO:0007669"/>
    <property type="project" value="UniProtKB-SubCell"/>
</dbReference>
<feature type="transmembrane region" description="Helical" evidence="5">
    <location>
        <begin position="609"/>
        <end position="630"/>
    </location>
</feature>
<dbReference type="OrthoDB" id="6415790at2759"/>
<evidence type="ECO:0000256" key="2">
    <source>
        <dbReference type="ARBA" id="ARBA00022692"/>
    </source>
</evidence>
<dbReference type="WBParaSite" id="HDID_0000009901-mRNA-1">
    <property type="protein sequence ID" value="HDID_0000009901-mRNA-1"/>
    <property type="gene ID" value="HDID_0000009901"/>
</dbReference>
<dbReference type="InterPro" id="IPR004752">
    <property type="entry name" value="AmpG_permease/AT-1"/>
</dbReference>
<evidence type="ECO:0000256" key="1">
    <source>
        <dbReference type="ARBA" id="ARBA00004141"/>
    </source>
</evidence>